<evidence type="ECO:0000313" key="2">
    <source>
        <dbReference type="Proteomes" id="UP000235739"/>
    </source>
</evidence>
<organism evidence="1 2">
    <name type="scientific">Glutamicibacter arilaitensis</name>
    <dbReference type="NCBI Taxonomy" id="256701"/>
    <lineage>
        <taxon>Bacteria</taxon>
        <taxon>Bacillati</taxon>
        <taxon>Actinomycetota</taxon>
        <taxon>Actinomycetes</taxon>
        <taxon>Micrococcales</taxon>
        <taxon>Micrococcaceae</taxon>
        <taxon>Glutamicibacter</taxon>
    </lineage>
</organism>
<reference evidence="1 2" key="1">
    <citation type="journal article" date="2017" name="Elife">
        <title>Extensive horizontal gene transfer in cheese-associated bacteria.</title>
        <authorList>
            <person name="Bonham K.S."/>
            <person name="Wolfe B.E."/>
            <person name="Dutton R.J."/>
        </authorList>
    </citation>
    <scope>NUCLEOTIDE SEQUENCE [LARGE SCALE GENOMIC DNA]</scope>
    <source>
        <strain evidence="1 2">JB182</strain>
    </source>
</reference>
<protein>
    <submittedName>
        <fullName evidence="1">Uncharacterized protein</fullName>
    </submittedName>
</protein>
<dbReference type="Proteomes" id="UP000235739">
    <property type="component" value="Unassembled WGS sequence"/>
</dbReference>
<gene>
    <name evidence="1" type="ORF">CIK84_06370</name>
</gene>
<sequence length="113" mass="13056">MERPSELRGDEPHHSRALLRASLNGHLLPHGKGADTKLTLSVPFRDDYRKICGAKEVTNLNSDQTKAYVVRRNQTKFWRETLRLVRNTMRLRSTYEENICLRQGGYNQLTSDG</sequence>
<accession>A0A2N7S4W7</accession>
<dbReference type="EMBL" id="PNQX01000001">
    <property type="protein sequence ID" value="PMQ21189.1"/>
    <property type="molecule type" value="Genomic_DNA"/>
</dbReference>
<dbReference type="RefSeq" id="WP_102597823.1">
    <property type="nucleotide sequence ID" value="NZ_PNQX01000001.1"/>
</dbReference>
<proteinExistence type="predicted"/>
<dbReference type="AlphaFoldDB" id="A0A2N7S4W7"/>
<evidence type="ECO:0000313" key="1">
    <source>
        <dbReference type="EMBL" id="PMQ21189.1"/>
    </source>
</evidence>
<comment type="caution">
    <text evidence="1">The sequence shown here is derived from an EMBL/GenBank/DDBJ whole genome shotgun (WGS) entry which is preliminary data.</text>
</comment>
<name>A0A2N7S4W7_9MICC</name>